<dbReference type="GO" id="GO:0005634">
    <property type="term" value="C:nucleus"/>
    <property type="evidence" value="ECO:0007669"/>
    <property type="project" value="UniProtKB-SubCell"/>
</dbReference>
<evidence type="ECO:0000256" key="5">
    <source>
        <dbReference type="SAM" id="MobiDB-lite"/>
    </source>
</evidence>
<keyword evidence="3" id="KW-0539">Nucleus</keyword>
<feature type="coiled-coil region" evidence="4">
    <location>
        <begin position="49"/>
        <end position="76"/>
    </location>
</feature>
<feature type="compositionally biased region" description="Basic residues" evidence="5">
    <location>
        <begin position="364"/>
        <end position="373"/>
    </location>
</feature>
<reference evidence="7" key="1">
    <citation type="submission" date="2023-02" db="EMBL/GenBank/DDBJ databases">
        <authorList>
            <person name="Palmer J.M."/>
        </authorList>
    </citation>
    <scope>NUCLEOTIDE SEQUENCE</scope>
    <source>
        <strain evidence="7">FW57</strain>
    </source>
</reference>
<gene>
    <name evidence="7" type="ORF">NEMBOFW57_006120</name>
</gene>
<evidence type="ECO:0000313" key="7">
    <source>
        <dbReference type="EMBL" id="KAG7289744.1"/>
    </source>
</evidence>
<evidence type="ECO:0000256" key="3">
    <source>
        <dbReference type="ARBA" id="ARBA00023242"/>
    </source>
</evidence>
<comment type="subcellular location">
    <subcellularLocation>
        <location evidence="1">Nucleus</location>
    </subcellularLocation>
</comment>
<organism evidence="7 8">
    <name type="scientific">Staphylotrichum longicolle</name>
    <dbReference type="NCBI Taxonomy" id="669026"/>
    <lineage>
        <taxon>Eukaryota</taxon>
        <taxon>Fungi</taxon>
        <taxon>Dikarya</taxon>
        <taxon>Ascomycota</taxon>
        <taxon>Pezizomycotina</taxon>
        <taxon>Sordariomycetes</taxon>
        <taxon>Sordariomycetidae</taxon>
        <taxon>Sordariales</taxon>
        <taxon>Chaetomiaceae</taxon>
        <taxon>Staphylotrichum</taxon>
    </lineage>
</organism>
<feature type="compositionally biased region" description="Basic and acidic residues" evidence="5">
    <location>
        <begin position="170"/>
        <end position="184"/>
    </location>
</feature>
<evidence type="ECO:0000256" key="1">
    <source>
        <dbReference type="ARBA" id="ARBA00004123"/>
    </source>
</evidence>
<comment type="caution">
    <text evidence="7">The sequence shown here is derived from an EMBL/GenBank/DDBJ whole genome shotgun (WGS) entry which is preliminary data.</text>
</comment>
<feature type="compositionally biased region" description="Basic and acidic residues" evidence="5">
    <location>
        <begin position="206"/>
        <end position="222"/>
    </location>
</feature>
<proteinExistence type="predicted"/>
<name>A0AAD4HWJ3_9PEZI</name>
<dbReference type="EMBL" id="JAHCVI010000002">
    <property type="protein sequence ID" value="KAG7289744.1"/>
    <property type="molecule type" value="Genomic_DNA"/>
</dbReference>
<feature type="compositionally biased region" description="Low complexity" evidence="5">
    <location>
        <begin position="340"/>
        <end position="354"/>
    </location>
</feature>
<accession>A0AAD4HWJ3</accession>
<keyword evidence="2" id="KW-0227">DNA damage</keyword>
<sequence>MEYWSRKGRPMLLAALEAVCDSVEDDLAVELQQRDDNRHASLLEEISLLKVTAAKVDQLEKENRALIQDLDQLRSRQGLQHAISSVSGGNPGVKERVVLAEISANGKLGASNADSSASEKRSWEKEYMKLTVRHATLEERYDELQRSARQYRDSRDSWTKYAQSLEGKIKKLERKLQRNDHVDARSPAPDSAKRQPLQPAAVDAGRSADKEAQAGNEGHDELPPIPPSIASETFVKIKEEPSSDAPVVVSERAIRKRKLADDDAEAPTPPRRIKSEQSTSSDPIITGEVPTFCPHESIDLDEEERGMPTPRKQRPLADPQLREEDVAPEDDEVPIKRRFAGALPSGSALPSPSGNADTGVTSKLSRKHQHGRSPIKAGWTRSSGIADVAEETFESFHSPTPRQAGKGANQKKTAPGRLHSLLNQPSPEKAGGFLPQTRLGRGSPISRPGREDVENLPPQENIRQVHDTTKGAPATPLRRQAQAKAKAKAGRLRDRPLTELRPEDFKVNPKSNNGYTHAFDEVVRNKGERAELAGCTDPNCCGRQFRAMAESELSAAGPGVLSRVADTKMMEDYLGNESYQLVEMTREERREIWLKAKIQDLANRYGRHRHRFARRPSPPGYWNPDFPSTQEIEQNKQEAEKLERGVVEERWREAMRGGGRWLFRDE</sequence>
<evidence type="ECO:0000256" key="4">
    <source>
        <dbReference type="SAM" id="Coils"/>
    </source>
</evidence>
<keyword evidence="8" id="KW-1185">Reference proteome</keyword>
<evidence type="ECO:0000259" key="6">
    <source>
        <dbReference type="Pfam" id="PF08573"/>
    </source>
</evidence>
<dbReference type="AlphaFoldDB" id="A0AAD4HWJ3"/>
<evidence type="ECO:0000313" key="8">
    <source>
        <dbReference type="Proteomes" id="UP001197093"/>
    </source>
</evidence>
<keyword evidence="4" id="KW-0175">Coiled coil</keyword>
<dbReference type="Proteomes" id="UP001197093">
    <property type="component" value="Unassembled WGS sequence"/>
</dbReference>
<protein>
    <recommendedName>
        <fullName evidence="6">DNA endonuclease activator Ctp1 C-terminal domain-containing protein</fullName>
    </recommendedName>
</protein>
<dbReference type="InterPro" id="IPR013882">
    <property type="entry name" value="Ctp1_C"/>
</dbReference>
<dbReference type="GO" id="GO:0006281">
    <property type="term" value="P:DNA repair"/>
    <property type="evidence" value="ECO:0007669"/>
    <property type="project" value="InterPro"/>
</dbReference>
<feature type="region of interest" description="Disordered" evidence="5">
    <location>
        <begin position="170"/>
        <end position="492"/>
    </location>
</feature>
<feature type="domain" description="DNA endonuclease activator Ctp1 C-terminal" evidence="6">
    <location>
        <begin position="518"/>
        <end position="631"/>
    </location>
</feature>
<evidence type="ECO:0000256" key="2">
    <source>
        <dbReference type="ARBA" id="ARBA00022763"/>
    </source>
</evidence>
<dbReference type="Pfam" id="PF08573">
    <property type="entry name" value="SAE2"/>
    <property type="match status" value="1"/>
</dbReference>